<evidence type="ECO:0000313" key="2">
    <source>
        <dbReference type="EMBL" id="MFD1598489.1"/>
    </source>
</evidence>
<keyword evidence="3" id="KW-1185">Reference proteome</keyword>
<evidence type="ECO:0000313" key="3">
    <source>
        <dbReference type="Proteomes" id="UP001597085"/>
    </source>
</evidence>
<keyword evidence="1" id="KW-0472">Membrane</keyword>
<dbReference type="RefSeq" id="WP_256419725.1">
    <property type="nucleotide sequence ID" value="NZ_JANHDI010000001.1"/>
</dbReference>
<organism evidence="2 3">
    <name type="scientific">Halobellus rarus</name>
    <dbReference type="NCBI Taxonomy" id="1126237"/>
    <lineage>
        <taxon>Archaea</taxon>
        <taxon>Methanobacteriati</taxon>
        <taxon>Methanobacteriota</taxon>
        <taxon>Stenosarchaea group</taxon>
        <taxon>Halobacteria</taxon>
        <taxon>Halobacteriales</taxon>
        <taxon>Haloferacaceae</taxon>
        <taxon>Halobellus</taxon>
    </lineage>
</organism>
<reference evidence="2 3" key="1">
    <citation type="journal article" date="2019" name="Int. J. Syst. Evol. Microbiol.">
        <title>The Global Catalogue of Microorganisms (GCM) 10K type strain sequencing project: providing services to taxonomists for standard genome sequencing and annotation.</title>
        <authorList>
            <consortium name="The Broad Institute Genomics Platform"/>
            <consortium name="The Broad Institute Genome Sequencing Center for Infectious Disease"/>
            <person name="Wu L."/>
            <person name="Ma J."/>
        </authorList>
    </citation>
    <scope>NUCLEOTIDE SEQUENCE [LARGE SCALE GENOMIC DNA]</scope>
    <source>
        <strain evidence="2 3">CGMCC 1.12121</strain>
    </source>
</reference>
<gene>
    <name evidence="2" type="ORF">ACFSBX_05915</name>
</gene>
<name>A0ABD6CM46_9EURY</name>
<keyword evidence="1" id="KW-1133">Transmembrane helix</keyword>
<dbReference type="AlphaFoldDB" id="A0ABD6CM46"/>
<sequence length="52" mass="5470">MSLPLHLGLEHPSALWIVAVAFLAFVAGLAVNLYRSYRSGASPNGVSDNESA</sequence>
<protein>
    <submittedName>
        <fullName evidence="2">Uncharacterized protein</fullName>
    </submittedName>
</protein>
<keyword evidence="1" id="KW-0812">Transmembrane</keyword>
<dbReference type="EMBL" id="JBHUDK010000005">
    <property type="protein sequence ID" value="MFD1598489.1"/>
    <property type="molecule type" value="Genomic_DNA"/>
</dbReference>
<comment type="caution">
    <text evidence="2">The sequence shown here is derived from an EMBL/GenBank/DDBJ whole genome shotgun (WGS) entry which is preliminary data.</text>
</comment>
<proteinExistence type="predicted"/>
<feature type="transmembrane region" description="Helical" evidence="1">
    <location>
        <begin position="14"/>
        <end position="34"/>
    </location>
</feature>
<evidence type="ECO:0000256" key="1">
    <source>
        <dbReference type="SAM" id="Phobius"/>
    </source>
</evidence>
<accession>A0ABD6CM46</accession>
<dbReference type="Proteomes" id="UP001597085">
    <property type="component" value="Unassembled WGS sequence"/>
</dbReference>